<protein>
    <recommendedName>
        <fullName evidence="3">Outer membrane protein beta-barrel domain-containing protein</fullName>
    </recommendedName>
</protein>
<dbReference type="EMBL" id="QURB01000001">
    <property type="protein sequence ID" value="RFC55670.1"/>
    <property type="molecule type" value="Genomic_DNA"/>
</dbReference>
<organism evidence="1 2">
    <name type="scientific">Brumimicrobium aurantiacum</name>
    <dbReference type="NCBI Taxonomy" id="1737063"/>
    <lineage>
        <taxon>Bacteria</taxon>
        <taxon>Pseudomonadati</taxon>
        <taxon>Bacteroidota</taxon>
        <taxon>Flavobacteriia</taxon>
        <taxon>Flavobacteriales</taxon>
        <taxon>Crocinitomicaceae</taxon>
        <taxon>Brumimicrobium</taxon>
    </lineage>
</organism>
<dbReference type="RefSeq" id="WP_116879505.1">
    <property type="nucleotide sequence ID" value="NZ_QURB01000001.1"/>
</dbReference>
<dbReference type="AlphaFoldDB" id="A0A3E1F1I5"/>
<accession>A0A3E1F1I5</accession>
<proteinExistence type="predicted"/>
<keyword evidence="2" id="KW-1185">Reference proteome</keyword>
<comment type="caution">
    <text evidence="1">The sequence shown here is derived from an EMBL/GenBank/DDBJ whole genome shotgun (WGS) entry which is preliminary data.</text>
</comment>
<evidence type="ECO:0000313" key="1">
    <source>
        <dbReference type="EMBL" id="RFC55670.1"/>
    </source>
</evidence>
<gene>
    <name evidence="1" type="ORF">DXU93_01680</name>
</gene>
<name>A0A3E1F1I5_9FLAO</name>
<dbReference type="Proteomes" id="UP000257127">
    <property type="component" value="Unassembled WGS sequence"/>
</dbReference>
<reference evidence="1 2" key="1">
    <citation type="submission" date="2018-08" db="EMBL/GenBank/DDBJ databases">
        <title>The draft genome squence of Brumimicrobium sp. N62.</title>
        <authorList>
            <person name="Du Z.-J."/>
            <person name="Luo H.-R."/>
        </authorList>
    </citation>
    <scope>NUCLEOTIDE SEQUENCE [LARGE SCALE GENOMIC DNA]</scope>
    <source>
        <strain evidence="1 2">N62</strain>
    </source>
</reference>
<dbReference type="OrthoDB" id="1467483at2"/>
<evidence type="ECO:0000313" key="2">
    <source>
        <dbReference type="Proteomes" id="UP000257127"/>
    </source>
</evidence>
<evidence type="ECO:0008006" key="3">
    <source>
        <dbReference type="Google" id="ProtNLM"/>
    </source>
</evidence>
<sequence length="285" mass="32449">MINSKYLLFVLCSILYDLSGVHAQIKTTISEKVTNYFSTDKIQERTNKRYIEPGTHILTLALSNNRYPLIIKDPSALLDSEIITEFSNPARKLADALYINYQYSLPKNFFVEAGFKYLKHWTYFKTNDWAISMETDISSFSTLSFSLGSGYRFVGENNLRFFDVHAGVTLGITDNPVGNGGSFSRSFEYTDYNGNTGMFSYNLQYQITSRYSLGFYLGLSKDIRVTKNLYLTARYHYQFGENSELTGHTISYSLPTLGLYDTVKASNTAKGQMLALGLRWMFLGD</sequence>